<dbReference type="GO" id="GO:0004601">
    <property type="term" value="F:peroxidase activity"/>
    <property type="evidence" value="ECO:0007669"/>
    <property type="project" value="UniProtKB-KW"/>
</dbReference>
<dbReference type="AlphaFoldDB" id="A8PH63"/>
<gene>
    <name evidence="9" type="ORF">CC1G_12938</name>
</gene>
<feature type="domain" description="DyP dimeric alpha+beta barrel" evidence="8">
    <location>
        <begin position="3"/>
        <end position="55"/>
    </location>
</feature>
<dbReference type="InParanoid" id="A8PH63"/>
<evidence type="ECO:0000256" key="2">
    <source>
        <dbReference type="ARBA" id="ARBA00022559"/>
    </source>
</evidence>
<dbReference type="VEuPathDB" id="FungiDB:CC1G_12938"/>
<evidence type="ECO:0000256" key="7">
    <source>
        <dbReference type="ARBA" id="ARBA00025737"/>
    </source>
</evidence>
<protein>
    <recommendedName>
        <fullName evidence="8">DyP dimeric alpha+beta barrel domain-containing protein</fullName>
    </recommendedName>
</protein>
<dbReference type="GeneID" id="6018025"/>
<dbReference type="InterPro" id="IPR006314">
    <property type="entry name" value="Dyp_peroxidase"/>
</dbReference>
<accession>A8PH63</accession>
<dbReference type="OMA" id="ENAFNHI"/>
<dbReference type="KEGG" id="cci:CC1G_12938"/>
<keyword evidence="6" id="KW-0408">Iron</keyword>
<name>A8PH63_COPC7</name>
<dbReference type="InterPro" id="IPR011008">
    <property type="entry name" value="Dimeric_a/b-barrel"/>
</dbReference>
<comment type="similarity">
    <text evidence="7">Belongs to the DyP-type peroxidase family.</text>
</comment>
<dbReference type="RefSeq" id="XP_001841347.2">
    <property type="nucleotide sequence ID" value="XM_001841295.2"/>
</dbReference>
<dbReference type="OrthoDB" id="3207336at2759"/>
<keyword evidence="4" id="KW-0479">Metal-binding</keyword>
<dbReference type="SUPFAM" id="SSF54909">
    <property type="entry name" value="Dimeric alpha+beta barrel"/>
    <property type="match status" value="1"/>
</dbReference>
<dbReference type="GO" id="GO:0005829">
    <property type="term" value="C:cytosol"/>
    <property type="evidence" value="ECO:0007669"/>
    <property type="project" value="TreeGrafter"/>
</dbReference>
<evidence type="ECO:0000256" key="4">
    <source>
        <dbReference type="ARBA" id="ARBA00022723"/>
    </source>
</evidence>
<dbReference type="HOGENOM" id="CLU_015125_1_0_1"/>
<keyword evidence="3" id="KW-0349">Heme</keyword>
<comment type="caution">
    <text evidence="9">The sequence shown here is derived from an EMBL/GenBank/DDBJ whole genome shotgun (WGS) entry which is preliminary data.</text>
</comment>
<dbReference type="PANTHER" id="PTHR30521:SF4">
    <property type="entry name" value="DEFERROCHELATASE"/>
    <property type="match status" value="1"/>
</dbReference>
<evidence type="ECO:0000313" key="10">
    <source>
        <dbReference type="Proteomes" id="UP000001861"/>
    </source>
</evidence>
<dbReference type="InterPro" id="IPR049509">
    <property type="entry name" value="DyP_N"/>
</dbReference>
<evidence type="ECO:0000256" key="5">
    <source>
        <dbReference type="ARBA" id="ARBA00023002"/>
    </source>
</evidence>
<organism evidence="9 10">
    <name type="scientific">Coprinopsis cinerea (strain Okayama-7 / 130 / ATCC MYA-4618 / FGSC 9003)</name>
    <name type="common">Inky cap fungus</name>
    <name type="synonym">Hormographiella aspergillata</name>
    <dbReference type="NCBI Taxonomy" id="240176"/>
    <lineage>
        <taxon>Eukaryota</taxon>
        <taxon>Fungi</taxon>
        <taxon>Dikarya</taxon>
        <taxon>Basidiomycota</taxon>
        <taxon>Agaricomycotina</taxon>
        <taxon>Agaricomycetes</taxon>
        <taxon>Agaricomycetidae</taxon>
        <taxon>Agaricales</taxon>
        <taxon>Agaricineae</taxon>
        <taxon>Psathyrellaceae</taxon>
        <taxon>Coprinopsis</taxon>
    </lineage>
</organism>
<dbReference type="STRING" id="240176.A8PH63"/>
<dbReference type="GO" id="GO:0020037">
    <property type="term" value="F:heme binding"/>
    <property type="evidence" value="ECO:0007669"/>
    <property type="project" value="InterPro"/>
</dbReference>
<dbReference type="PANTHER" id="PTHR30521">
    <property type="entry name" value="DEFERROCHELATASE/PEROXIDASE"/>
    <property type="match status" value="1"/>
</dbReference>
<keyword evidence="10" id="KW-1185">Reference proteome</keyword>
<dbReference type="PROSITE" id="PS51404">
    <property type="entry name" value="DYP_PEROXIDASE"/>
    <property type="match status" value="1"/>
</dbReference>
<reference evidence="9 10" key="1">
    <citation type="journal article" date="2010" name="Proc. Natl. Acad. Sci. U.S.A.">
        <title>Insights into evolution of multicellular fungi from the assembled chromosomes of the mushroom Coprinopsis cinerea (Coprinus cinereus).</title>
        <authorList>
            <person name="Stajich J.E."/>
            <person name="Wilke S.K."/>
            <person name="Ahren D."/>
            <person name="Au C.H."/>
            <person name="Birren B.W."/>
            <person name="Borodovsky M."/>
            <person name="Burns C."/>
            <person name="Canback B."/>
            <person name="Casselton L.A."/>
            <person name="Cheng C.K."/>
            <person name="Deng J."/>
            <person name="Dietrich F.S."/>
            <person name="Fargo D.C."/>
            <person name="Farman M.L."/>
            <person name="Gathman A.C."/>
            <person name="Goldberg J."/>
            <person name="Guigo R."/>
            <person name="Hoegger P.J."/>
            <person name="Hooker J.B."/>
            <person name="Huggins A."/>
            <person name="James T.Y."/>
            <person name="Kamada T."/>
            <person name="Kilaru S."/>
            <person name="Kodira C."/>
            <person name="Kues U."/>
            <person name="Kupfer D."/>
            <person name="Kwan H.S."/>
            <person name="Lomsadze A."/>
            <person name="Li W."/>
            <person name="Lilly W.W."/>
            <person name="Ma L.J."/>
            <person name="Mackey A.J."/>
            <person name="Manning G."/>
            <person name="Martin F."/>
            <person name="Muraguchi H."/>
            <person name="Natvig D.O."/>
            <person name="Palmerini H."/>
            <person name="Ramesh M.A."/>
            <person name="Rehmeyer C.J."/>
            <person name="Roe B.A."/>
            <person name="Shenoy N."/>
            <person name="Stanke M."/>
            <person name="Ter-Hovhannisyan V."/>
            <person name="Tunlid A."/>
            <person name="Velagapudi R."/>
            <person name="Vision T.J."/>
            <person name="Zeng Q."/>
            <person name="Zolan M.E."/>
            <person name="Pukkila P.J."/>
        </authorList>
    </citation>
    <scope>NUCLEOTIDE SEQUENCE [LARGE SCALE GENOMIC DNA]</scope>
    <source>
        <strain evidence="10">Okayama-7 / 130 / ATCC MYA-4618 / FGSC 9003</strain>
    </source>
</reference>
<comment type="cofactor">
    <cofactor evidence="1">
        <name>heme b</name>
        <dbReference type="ChEBI" id="CHEBI:60344"/>
    </cofactor>
</comment>
<dbReference type="Pfam" id="PF21105">
    <property type="entry name" value="DyP_N"/>
    <property type="match status" value="1"/>
</dbReference>
<evidence type="ECO:0000313" key="9">
    <source>
        <dbReference type="EMBL" id="EAU80479.2"/>
    </source>
</evidence>
<proteinExistence type="inferred from homology"/>
<dbReference type="EMBL" id="AACS02000006">
    <property type="protein sequence ID" value="EAU80479.2"/>
    <property type="molecule type" value="Genomic_DNA"/>
</dbReference>
<evidence type="ECO:0000256" key="3">
    <source>
        <dbReference type="ARBA" id="ARBA00022617"/>
    </source>
</evidence>
<keyword evidence="2" id="KW-0575">Peroxidase</keyword>
<dbReference type="Proteomes" id="UP000001861">
    <property type="component" value="Unassembled WGS sequence"/>
</dbReference>
<evidence type="ECO:0000256" key="6">
    <source>
        <dbReference type="ARBA" id="ARBA00023004"/>
    </source>
</evidence>
<dbReference type="GO" id="GO:0046872">
    <property type="term" value="F:metal ion binding"/>
    <property type="evidence" value="ECO:0007669"/>
    <property type="project" value="UniProtKB-KW"/>
</dbReference>
<evidence type="ECO:0000259" key="8">
    <source>
        <dbReference type="Pfam" id="PF21105"/>
    </source>
</evidence>
<keyword evidence="5" id="KW-0560">Oxidoreductase</keyword>
<dbReference type="eggNOG" id="ENOG502RUI2">
    <property type="taxonomic scope" value="Eukaryota"/>
</dbReference>
<evidence type="ECO:0000256" key="1">
    <source>
        <dbReference type="ARBA" id="ARBA00001970"/>
    </source>
</evidence>
<sequence length="276" mass="31109">MSEYHPAFSTSGNNHGIFIICSKFQQSCLEESNTIKGIFGSSITELGNFEGRVRSGDGEFFGWRDGISQPALQGLGKACPGQRLVKPGVIIMGYPGDPVVDAPTAVQRPPWTKEGSFLVFRQLEQNVLFFEEYIEQNWRSIPANEPRNGVYLTDEERKKLFGARLVGRFKSGVPLALSPYKEDLKYLHPDQINNFDYSEQDGRCPFSAHIRKTAPRNVGPYLTKEFVDASVVIRAGIPYGPEITREEREEWAKKNLEEKIFAKCERGLLFAGHSVR</sequence>